<dbReference type="AlphaFoldDB" id="A0A7Y0BNV0"/>
<dbReference type="InterPro" id="IPR010281">
    <property type="entry name" value="DUF885"/>
</dbReference>
<dbReference type="Proteomes" id="UP000583556">
    <property type="component" value="Unassembled WGS sequence"/>
</dbReference>
<name>A0A7Y0BNV0_9SPHN</name>
<keyword evidence="2" id="KW-1185">Reference proteome</keyword>
<dbReference type="PANTHER" id="PTHR33361">
    <property type="entry name" value="GLR0591 PROTEIN"/>
    <property type="match status" value="1"/>
</dbReference>
<evidence type="ECO:0000313" key="1">
    <source>
        <dbReference type="EMBL" id="NML93926.1"/>
    </source>
</evidence>
<gene>
    <name evidence="1" type="ORF">HHL27_09620</name>
</gene>
<organism evidence="1 2">
    <name type="scientific">Novosphingobium olei</name>
    <dbReference type="NCBI Taxonomy" id="2728851"/>
    <lineage>
        <taxon>Bacteria</taxon>
        <taxon>Pseudomonadati</taxon>
        <taxon>Pseudomonadota</taxon>
        <taxon>Alphaproteobacteria</taxon>
        <taxon>Sphingomonadales</taxon>
        <taxon>Sphingomonadaceae</taxon>
        <taxon>Novosphingobium</taxon>
    </lineage>
</organism>
<sequence length="632" mass="67318">MVAPETNALAPLPSSGHTLSRRQALGSLAAGSSALALNACAPTAAGIASAPPPPATAEGAKALLDAVAWNMLALSPEGATSLGVDTGAHADLRSRLTDRSAAGQRAIAAQVRADLARVEAFDASALDHSTRTSFAVIRSAYKTALEGFALPYGDVAVGGYRNTPYVVIQNVGAYLDIPRFLDSDHPIDTAADAEAYLARLAAYPGVLDGETERLKATAAQGVIAPDFLIDKAMVQLKASLAGAQSGGGLVESIARRTKAKGIPGDWEARARTLATGPVVAALGRQVAELTRQRALAKSDAGMWARPGGDAFYAWALKASTTTTLSPEQIHQIGLDELKALHARMDPILRSLGYTQGSVGQRMTALGDDPRFAFPDNDEGRAQIMAFIQKRLDYIRAQMPRAFGKLTRGNVEVRRLPPEEEPGAPGAYGGPGSIDGKIPGRMWINLGTTKLHNKFSLPTLVHHEAIPGHVWQGEYAQTLPLIRSMLAFNAYSEGWALYSETLGDELGAYDGDPVGQLGYLQSIAFRACRLVVDTGLHAKRWTREQAVKWFAETNGSSVAEVAPEVDRYCSWPGQACGYKIGHTEILRQRTRAQAELGKAYDLRSFDDAVVGGGNVPLDVLADNITEYIRTTRA</sequence>
<dbReference type="PROSITE" id="PS51318">
    <property type="entry name" value="TAT"/>
    <property type="match status" value="1"/>
</dbReference>
<dbReference type="RefSeq" id="WP_169493183.1">
    <property type="nucleotide sequence ID" value="NZ_JABBGM010000003.1"/>
</dbReference>
<accession>A0A7Y0BNV0</accession>
<protein>
    <submittedName>
        <fullName evidence="1">DUF885 domain-containing protein</fullName>
    </submittedName>
</protein>
<evidence type="ECO:0000313" key="2">
    <source>
        <dbReference type="Proteomes" id="UP000583556"/>
    </source>
</evidence>
<dbReference type="PANTHER" id="PTHR33361:SF2">
    <property type="entry name" value="DUF885 DOMAIN-CONTAINING PROTEIN"/>
    <property type="match status" value="1"/>
</dbReference>
<proteinExistence type="predicted"/>
<dbReference type="InterPro" id="IPR006311">
    <property type="entry name" value="TAT_signal"/>
</dbReference>
<dbReference type="EMBL" id="JABBGM010000003">
    <property type="protein sequence ID" value="NML93926.1"/>
    <property type="molecule type" value="Genomic_DNA"/>
</dbReference>
<comment type="caution">
    <text evidence="1">The sequence shown here is derived from an EMBL/GenBank/DDBJ whole genome shotgun (WGS) entry which is preliminary data.</text>
</comment>
<dbReference type="Pfam" id="PF05960">
    <property type="entry name" value="DUF885"/>
    <property type="match status" value="1"/>
</dbReference>
<reference evidence="1 2" key="1">
    <citation type="submission" date="2020-04" db="EMBL/GenBank/DDBJ databases">
        <title>Novosphingobium sp. TW-4 isolated from soil.</title>
        <authorList>
            <person name="Dahal R.H."/>
            <person name="Chaudhary D.K."/>
        </authorList>
    </citation>
    <scope>NUCLEOTIDE SEQUENCE [LARGE SCALE GENOMIC DNA]</scope>
    <source>
        <strain evidence="1 2">TW-4</strain>
    </source>
</reference>